<feature type="domain" description="DUF8040" evidence="1">
    <location>
        <begin position="123"/>
        <end position="161"/>
    </location>
</feature>
<dbReference type="Pfam" id="PF26138">
    <property type="entry name" value="DUF8040"/>
    <property type="match status" value="1"/>
</dbReference>
<dbReference type="AlphaFoldDB" id="A0A4V6T5D4"/>
<keyword evidence="3" id="KW-1185">Reference proteome</keyword>
<reference evidence="2 3" key="1">
    <citation type="journal article" date="2019" name="Nat. Ecol. Evol.">
        <title>Megaphylogeny resolves global patterns of mushroom evolution.</title>
        <authorList>
            <person name="Varga T."/>
            <person name="Krizsan K."/>
            <person name="Foldi C."/>
            <person name="Dima B."/>
            <person name="Sanchez-Garcia M."/>
            <person name="Sanchez-Ramirez S."/>
            <person name="Szollosi G.J."/>
            <person name="Szarkandi J.G."/>
            <person name="Papp V."/>
            <person name="Albert L."/>
            <person name="Andreopoulos W."/>
            <person name="Angelini C."/>
            <person name="Antonin V."/>
            <person name="Barry K.W."/>
            <person name="Bougher N.L."/>
            <person name="Buchanan P."/>
            <person name="Buyck B."/>
            <person name="Bense V."/>
            <person name="Catcheside P."/>
            <person name="Chovatia M."/>
            <person name="Cooper J."/>
            <person name="Damon W."/>
            <person name="Desjardin D."/>
            <person name="Finy P."/>
            <person name="Geml J."/>
            <person name="Haridas S."/>
            <person name="Hughes K."/>
            <person name="Justo A."/>
            <person name="Karasinski D."/>
            <person name="Kautmanova I."/>
            <person name="Kiss B."/>
            <person name="Kocsube S."/>
            <person name="Kotiranta H."/>
            <person name="LaButti K.M."/>
            <person name="Lechner B.E."/>
            <person name="Liimatainen K."/>
            <person name="Lipzen A."/>
            <person name="Lukacs Z."/>
            <person name="Mihaltcheva S."/>
            <person name="Morgado L.N."/>
            <person name="Niskanen T."/>
            <person name="Noordeloos M.E."/>
            <person name="Ohm R.A."/>
            <person name="Ortiz-Santana B."/>
            <person name="Ovrebo C."/>
            <person name="Racz N."/>
            <person name="Riley R."/>
            <person name="Savchenko A."/>
            <person name="Shiryaev A."/>
            <person name="Soop K."/>
            <person name="Spirin V."/>
            <person name="Szebenyi C."/>
            <person name="Tomsovsky M."/>
            <person name="Tulloss R.E."/>
            <person name="Uehling J."/>
            <person name="Grigoriev I.V."/>
            <person name="Vagvolgyi C."/>
            <person name="Papp T."/>
            <person name="Martin F.M."/>
            <person name="Miettinen O."/>
            <person name="Hibbett D.S."/>
            <person name="Nagy L.G."/>
        </authorList>
    </citation>
    <scope>NUCLEOTIDE SEQUENCE [LARGE SCALE GENOMIC DNA]</scope>
    <source>
        <strain evidence="2 3">CBS 962.96</strain>
    </source>
</reference>
<evidence type="ECO:0000313" key="3">
    <source>
        <dbReference type="Proteomes" id="UP000297245"/>
    </source>
</evidence>
<protein>
    <recommendedName>
        <fullName evidence="1">DUF8040 domain-containing protein</fullName>
    </recommendedName>
</protein>
<organism evidence="2 3">
    <name type="scientific">Dendrothele bispora (strain CBS 962.96)</name>
    <dbReference type="NCBI Taxonomy" id="1314807"/>
    <lineage>
        <taxon>Eukaryota</taxon>
        <taxon>Fungi</taxon>
        <taxon>Dikarya</taxon>
        <taxon>Basidiomycota</taxon>
        <taxon>Agaricomycotina</taxon>
        <taxon>Agaricomycetes</taxon>
        <taxon>Agaricomycetidae</taxon>
        <taxon>Agaricales</taxon>
        <taxon>Agaricales incertae sedis</taxon>
        <taxon>Dendrothele</taxon>
    </lineage>
</organism>
<proteinExistence type="predicted"/>
<dbReference type="Proteomes" id="UP000297245">
    <property type="component" value="Unassembled WGS sequence"/>
</dbReference>
<evidence type="ECO:0000259" key="1">
    <source>
        <dbReference type="Pfam" id="PF26138"/>
    </source>
</evidence>
<accession>A0A4V6T5D4</accession>
<name>A0A4V6T5D4_DENBC</name>
<gene>
    <name evidence="2" type="ORF">K435DRAFT_966885</name>
</gene>
<dbReference type="EMBL" id="ML179227">
    <property type="protein sequence ID" value="THU94305.1"/>
    <property type="molecule type" value="Genomic_DNA"/>
</dbReference>
<dbReference type="OrthoDB" id="2430314at2759"/>
<evidence type="ECO:0000313" key="2">
    <source>
        <dbReference type="EMBL" id="THU94305.1"/>
    </source>
</evidence>
<dbReference type="InterPro" id="IPR058353">
    <property type="entry name" value="DUF8040"/>
</dbReference>
<sequence length="162" mass="17785">MRSCQLPNKSPRELYTIKILRACSATDGAYTPTFRLSLDLDGRRPEADGHTYVTFTSSNLIVRLINSLCSSMVTTTPARHASTSKTSSKAHARRKAAILGTALSVAAVAMVVGQSETPVPKHTSSFTGEAWVRELLGGHEDRIREQLGVSKLVFRRLRRDLC</sequence>